<name>U2K7N2_9FIRM</name>
<dbReference type="PATRIC" id="fig|411473.3.peg.2663"/>
<dbReference type="eggNOG" id="ENOG502Z9TX">
    <property type="taxonomic scope" value="Bacteria"/>
</dbReference>
<dbReference type="EMBL" id="AWVF01000417">
    <property type="protein sequence ID" value="ERJ88090.1"/>
    <property type="molecule type" value="Genomic_DNA"/>
</dbReference>
<dbReference type="RefSeq" id="WP_021681408.1">
    <property type="nucleotide sequence ID" value="NZ_KI260345.1"/>
</dbReference>
<evidence type="ECO:0000313" key="3">
    <source>
        <dbReference type="Proteomes" id="UP000016662"/>
    </source>
</evidence>
<evidence type="ECO:0000259" key="1">
    <source>
        <dbReference type="Pfam" id="PF14594"/>
    </source>
</evidence>
<evidence type="ECO:0000313" key="2">
    <source>
        <dbReference type="EMBL" id="ERJ88090.1"/>
    </source>
</evidence>
<dbReference type="STRING" id="411473.RUMCAL_03180"/>
<organism evidence="2 3">
    <name type="scientific">Ruminococcus callidus ATCC 27760</name>
    <dbReference type="NCBI Taxonomy" id="411473"/>
    <lineage>
        <taxon>Bacteria</taxon>
        <taxon>Bacillati</taxon>
        <taxon>Bacillota</taxon>
        <taxon>Clostridia</taxon>
        <taxon>Eubacteriales</taxon>
        <taxon>Oscillospiraceae</taxon>
        <taxon>Ruminococcus</taxon>
    </lineage>
</organism>
<feature type="domain" description="Gp28/Gp37-like" evidence="1">
    <location>
        <begin position="16"/>
        <end position="367"/>
    </location>
</feature>
<dbReference type="OrthoDB" id="9255846at2"/>
<reference evidence="2 3" key="1">
    <citation type="submission" date="2013-07" db="EMBL/GenBank/DDBJ databases">
        <authorList>
            <person name="Weinstock G."/>
            <person name="Sodergren E."/>
            <person name="Wylie T."/>
            <person name="Fulton L."/>
            <person name="Fulton R."/>
            <person name="Fronick C."/>
            <person name="O'Laughlin M."/>
            <person name="Godfrey J."/>
            <person name="Miner T."/>
            <person name="Herter B."/>
            <person name="Appelbaum E."/>
            <person name="Cordes M."/>
            <person name="Lek S."/>
            <person name="Wollam A."/>
            <person name="Pepin K.H."/>
            <person name="Palsikar V.B."/>
            <person name="Mitreva M."/>
            <person name="Wilson R.K."/>
        </authorList>
    </citation>
    <scope>NUCLEOTIDE SEQUENCE [LARGE SCALE GENOMIC DNA]</scope>
    <source>
        <strain evidence="2 3">ATCC 27760</strain>
    </source>
</reference>
<proteinExistence type="predicted"/>
<dbReference type="HOGENOM" id="CLU_049006_1_0_9"/>
<accession>U2K7N2</accession>
<gene>
    <name evidence="2" type="ORF">RUMCAL_03180</name>
</gene>
<sequence length="370" mass="42481">MQIEIYNMIPIEDKLSITLEAVCDSFSSLLWDIEYYACGVFEVYIAASTKNIEIFRTGRIVGRDDDKEHYGLIESVQLETDAEDGDYLIVSGRFLMCLLERRIICPTFNFTKKVSYAQIVNNVVYYNACRTGARKIPGLSIGDSSGSCWKQDTKLQISYDNLMKWVYTICEKIGGTANIRLAKTTDEQYEMLLELSEGTDRSILQDDNPHIVFSDGYNNLLSFSYSTDSSVQRNYAYILGKGEGEERKRTTYCDGDEPEHLDRYEVYVDAKDMADEEQEDGETKPIPNDEYINLLQEKGKESMVQPLVVSESQIAVQSTQFQYNRDYFVGDFVTVEHRRFGLRQNKIQLIGMIESFDQNGRNLTPTFKEV</sequence>
<dbReference type="InterPro" id="IPR029432">
    <property type="entry name" value="Gp28/Gp37-like_dom"/>
</dbReference>
<keyword evidence="3" id="KW-1185">Reference proteome</keyword>
<comment type="caution">
    <text evidence="2">The sequence shown here is derived from an EMBL/GenBank/DDBJ whole genome shotgun (WGS) entry which is preliminary data.</text>
</comment>
<dbReference type="Pfam" id="PF14594">
    <property type="entry name" value="Sipho_Gp37"/>
    <property type="match status" value="1"/>
</dbReference>
<dbReference type="AlphaFoldDB" id="U2K7N2"/>
<protein>
    <recommendedName>
        <fullName evidence="1">Gp28/Gp37-like domain-containing protein</fullName>
    </recommendedName>
</protein>
<dbReference type="Proteomes" id="UP000016662">
    <property type="component" value="Unassembled WGS sequence"/>
</dbReference>